<name>A0A103E3X2_9BURK</name>
<feature type="domain" description="ATPase BadF/BadG/BcrA/BcrD type" evidence="1">
    <location>
        <begin position="8"/>
        <end position="240"/>
    </location>
</feature>
<dbReference type="OrthoDB" id="9816014at2"/>
<protein>
    <submittedName>
        <fullName evidence="2">ATPase</fullName>
    </submittedName>
</protein>
<dbReference type="PANTHER" id="PTHR43190">
    <property type="entry name" value="N-ACETYL-D-GLUCOSAMINE KINASE"/>
    <property type="match status" value="1"/>
</dbReference>
<keyword evidence="3" id="KW-1185">Reference proteome</keyword>
<dbReference type="RefSeq" id="WP_059516154.1">
    <property type="nucleotide sequence ID" value="NZ_LOWA01000025.1"/>
</dbReference>
<dbReference type="PANTHER" id="PTHR43190:SF3">
    <property type="entry name" value="N-ACETYL-D-GLUCOSAMINE KINASE"/>
    <property type="match status" value="1"/>
</dbReference>
<dbReference type="Proteomes" id="UP000062788">
    <property type="component" value="Unassembled WGS sequence"/>
</dbReference>
<reference evidence="2 3" key="1">
    <citation type="submission" date="2015-11" db="EMBL/GenBank/DDBJ databases">
        <title>Expanding the genomic diversity of Burkholderia species for the development of highly accurate diagnostics.</title>
        <authorList>
            <person name="Sahl J."/>
            <person name="Keim P."/>
            <person name="Wagner D."/>
        </authorList>
    </citation>
    <scope>NUCLEOTIDE SEQUENCE [LARGE SCALE GENOMIC DNA]</scope>
    <source>
        <strain evidence="2 3">TSV85</strain>
    </source>
</reference>
<dbReference type="CDD" id="cd24082">
    <property type="entry name" value="ASKHA_NBD_GspK-like"/>
    <property type="match status" value="1"/>
</dbReference>
<dbReference type="InterPro" id="IPR002731">
    <property type="entry name" value="ATPase_BadF"/>
</dbReference>
<dbReference type="AlphaFoldDB" id="A0A103E3X2"/>
<organism evidence="2 3">
    <name type="scientific">Burkholderia singularis</name>
    <dbReference type="NCBI Taxonomy" id="1503053"/>
    <lineage>
        <taxon>Bacteria</taxon>
        <taxon>Pseudomonadati</taxon>
        <taxon>Pseudomonadota</taxon>
        <taxon>Betaproteobacteria</taxon>
        <taxon>Burkholderiales</taxon>
        <taxon>Burkholderiaceae</taxon>
        <taxon>Burkholderia</taxon>
        <taxon>pseudomallei group</taxon>
    </lineage>
</organism>
<evidence type="ECO:0000259" key="1">
    <source>
        <dbReference type="Pfam" id="PF01869"/>
    </source>
</evidence>
<dbReference type="SUPFAM" id="SSF53067">
    <property type="entry name" value="Actin-like ATPase domain"/>
    <property type="match status" value="2"/>
</dbReference>
<evidence type="ECO:0000313" key="3">
    <source>
        <dbReference type="Proteomes" id="UP000062788"/>
    </source>
</evidence>
<dbReference type="EMBL" id="LOWA01000025">
    <property type="protein sequence ID" value="KVE27601.1"/>
    <property type="molecule type" value="Genomic_DNA"/>
</dbReference>
<evidence type="ECO:0000313" key="2">
    <source>
        <dbReference type="EMBL" id="KVE27601.1"/>
    </source>
</evidence>
<dbReference type="InterPro" id="IPR052519">
    <property type="entry name" value="Euk-type_GlcNAc_Kinase"/>
</dbReference>
<comment type="caution">
    <text evidence="2">The sequence shown here is derived from an EMBL/GenBank/DDBJ whole genome shotgun (WGS) entry which is preliminary data.</text>
</comment>
<gene>
    <name evidence="2" type="ORF">WS67_10845</name>
</gene>
<accession>A0A103E3X2</accession>
<sequence>MSNDIFLIGIDGGGTGTRAVLADIQGHELARGVGGPSGLALGVDAAWRSIEAACADAHARAGATFDWRRCILGCGLAGVNHHDWLNAFRASAPPVAALAVESDAYTTVLGAHGGAPGVIVALGTGSIAAALDAAGVCRIAGGYGFPCGDEASGAWLGLRALSYAQQALDGRAPLDAFAQALIAHTGATDRDALVVWSCNANQTEYARVAPVVFAHRDHPVAAALIELAGIEIGKMIDALDSDAVLPVALCGGLANAFAGVVPESHRARLVAPLADSTHGALRLAARQAQRFGITAAGKK</sequence>
<dbReference type="Gene3D" id="3.30.420.40">
    <property type="match status" value="2"/>
</dbReference>
<dbReference type="InterPro" id="IPR043129">
    <property type="entry name" value="ATPase_NBD"/>
</dbReference>
<proteinExistence type="predicted"/>
<dbReference type="Pfam" id="PF01869">
    <property type="entry name" value="BcrAD_BadFG"/>
    <property type="match status" value="1"/>
</dbReference>